<reference evidence="2" key="1">
    <citation type="journal article" date="2014" name="Proc. Natl. Acad. Sci. U.S.A.">
        <title>Extensive sampling of basidiomycete genomes demonstrates inadequacy of the white-rot/brown-rot paradigm for wood decay fungi.</title>
        <authorList>
            <person name="Riley R."/>
            <person name="Salamov A.A."/>
            <person name="Brown D.W."/>
            <person name="Nagy L.G."/>
            <person name="Floudas D."/>
            <person name="Held B.W."/>
            <person name="Levasseur A."/>
            <person name="Lombard V."/>
            <person name="Morin E."/>
            <person name="Otillar R."/>
            <person name="Lindquist E.A."/>
            <person name="Sun H."/>
            <person name="LaButti K.M."/>
            <person name="Schmutz J."/>
            <person name="Jabbour D."/>
            <person name="Luo H."/>
            <person name="Baker S.E."/>
            <person name="Pisabarro A.G."/>
            <person name="Walton J.D."/>
            <person name="Blanchette R.A."/>
            <person name="Henrissat B."/>
            <person name="Martin F."/>
            <person name="Cullen D."/>
            <person name="Hibbett D.S."/>
            <person name="Grigoriev I.V."/>
        </authorList>
    </citation>
    <scope>NUCLEOTIDE SEQUENCE [LARGE SCALE GENOMIC DNA]</scope>
    <source>
        <strain evidence="2">FD-172 SS1</strain>
    </source>
</reference>
<proteinExistence type="predicted"/>
<dbReference type="SUPFAM" id="SSF52540">
    <property type="entry name" value="P-loop containing nucleoside triphosphate hydrolases"/>
    <property type="match status" value="1"/>
</dbReference>
<dbReference type="AlphaFoldDB" id="A0A067MSN6"/>
<dbReference type="InterPro" id="IPR027417">
    <property type="entry name" value="P-loop_NTPase"/>
</dbReference>
<evidence type="ECO:0008006" key="3">
    <source>
        <dbReference type="Google" id="ProtNLM"/>
    </source>
</evidence>
<dbReference type="Gene3D" id="3.40.50.300">
    <property type="entry name" value="P-loop containing nucleotide triphosphate hydrolases"/>
    <property type="match status" value="1"/>
</dbReference>
<name>A0A067MSN6_BOTB1</name>
<organism evidence="1 2">
    <name type="scientific">Botryobasidium botryosum (strain FD-172 SS1)</name>
    <dbReference type="NCBI Taxonomy" id="930990"/>
    <lineage>
        <taxon>Eukaryota</taxon>
        <taxon>Fungi</taxon>
        <taxon>Dikarya</taxon>
        <taxon>Basidiomycota</taxon>
        <taxon>Agaricomycotina</taxon>
        <taxon>Agaricomycetes</taxon>
        <taxon>Cantharellales</taxon>
        <taxon>Botryobasidiaceae</taxon>
        <taxon>Botryobasidium</taxon>
    </lineage>
</organism>
<dbReference type="InParanoid" id="A0A067MSN6"/>
<dbReference type="EMBL" id="KL198021">
    <property type="protein sequence ID" value="KDQ18629.1"/>
    <property type="molecule type" value="Genomic_DNA"/>
</dbReference>
<dbReference type="CDD" id="cd00882">
    <property type="entry name" value="Ras_like_GTPase"/>
    <property type="match status" value="1"/>
</dbReference>
<keyword evidence="2" id="KW-1185">Reference proteome</keyword>
<evidence type="ECO:0000313" key="2">
    <source>
        <dbReference type="Proteomes" id="UP000027195"/>
    </source>
</evidence>
<gene>
    <name evidence="1" type="ORF">BOTBODRAFT_29007</name>
</gene>
<accession>A0A067MSN6</accession>
<dbReference type="OrthoDB" id="391988at2759"/>
<dbReference type="Proteomes" id="UP000027195">
    <property type="component" value="Unassembled WGS sequence"/>
</dbReference>
<evidence type="ECO:0000313" key="1">
    <source>
        <dbReference type="EMBL" id="KDQ18629.1"/>
    </source>
</evidence>
<dbReference type="STRING" id="930990.A0A067MSN6"/>
<sequence length="489" mass="55239">MDDALLPSTADELFLECPRLRILVLGKSGAGKTTLIQRAFGVDNLEGSNFVPGRCNIDEEITSTQNARFCLHDSQGFEPGEQNNVEVVKRFIIQRSEKEHIRDKIHAIWHCIPVPVAGGRLFEVGDEEFLSSQTSLDAIRDIPIIVVFTQYDRLYDLIEFNGETAVQTGDNIDGAALEERTSAQFQKRCSDPLRKLNPRLPWAKVSNHKRYRDTYATLVNLTTSLIRDHVAKMAWLVSAAAQRVDVDLKVQASIEIGMRKYWRKLASNANHFSGKNLRQCLEMIQRDMIRTWNFRDSELVLSGNEFEALTIQIIQDLAFTEASPNLKALYGLPTIKTALDAIPVTSLANISVAGVPTELTQWLFGAYQINAITLRSIMGFIIDLTLVLERLFWNMYRQDIGDVTINEIHQAALAYLSSTGKQAAVHADIRAYVDRLDFRNLSNHDDTHTEIRRLIEAHRFAPKLKESISYPPERGITCGCIRLPGCRIL</sequence>
<protein>
    <recommendedName>
        <fullName evidence="3">G domain-containing protein</fullName>
    </recommendedName>
</protein>
<dbReference type="HOGENOM" id="CLU_023805_2_1_1"/>